<reference evidence="2" key="1">
    <citation type="submission" date="2020-05" db="EMBL/GenBank/DDBJ databases">
        <authorList>
            <person name="Chiriac C."/>
            <person name="Salcher M."/>
            <person name="Ghai R."/>
            <person name="Kavagutti S V."/>
        </authorList>
    </citation>
    <scope>NUCLEOTIDE SEQUENCE</scope>
</reference>
<accession>A0A6J7D7Q3</accession>
<protein>
    <submittedName>
        <fullName evidence="2">Unannotated protein</fullName>
    </submittedName>
</protein>
<dbReference type="EMBL" id="CAFBLH010000018">
    <property type="protein sequence ID" value="CAB4866241.1"/>
    <property type="molecule type" value="Genomic_DNA"/>
</dbReference>
<dbReference type="Pfam" id="PF13619">
    <property type="entry name" value="KTSC"/>
    <property type="match status" value="1"/>
</dbReference>
<organism evidence="2">
    <name type="scientific">freshwater metagenome</name>
    <dbReference type="NCBI Taxonomy" id="449393"/>
    <lineage>
        <taxon>unclassified sequences</taxon>
        <taxon>metagenomes</taxon>
        <taxon>ecological metagenomes</taxon>
    </lineage>
</organism>
<gene>
    <name evidence="2" type="ORF">UFOPK3342_00711</name>
</gene>
<evidence type="ECO:0000259" key="1">
    <source>
        <dbReference type="Pfam" id="PF13619"/>
    </source>
</evidence>
<dbReference type="AlphaFoldDB" id="A0A6J7D7Q3"/>
<dbReference type="InterPro" id="IPR025309">
    <property type="entry name" value="KTSC_dom"/>
</dbReference>
<evidence type="ECO:0000313" key="2">
    <source>
        <dbReference type="EMBL" id="CAB4866241.1"/>
    </source>
</evidence>
<proteinExistence type="predicted"/>
<feature type="domain" description="KTSC" evidence="1">
    <location>
        <begin position="58"/>
        <end position="101"/>
    </location>
</feature>
<sequence length="124" mass="13431">MPKSKKMKSFTGKRIALTVAAMFLILPINSCSSSSSEVKASQQIPVSIGTNGQLISIQSDNVRAAGYDQATSVMTVQFDNGALYEYYGVPGDLWTSFIAAQPHPWSQVGYPRLVQGAIPYKRIG</sequence>
<name>A0A6J7D7Q3_9ZZZZ</name>